<dbReference type="EMBL" id="LR862142">
    <property type="protein sequence ID" value="CAD1823010.1"/>
    <property type="molecule type" value="Genomic_DNA"/>
</dbReference>
<dbReference type="InterPro" id="IPR040256">
    <property type="entry name" value="At4g02000-like"/>
</dbReference>
<organism evidence="2">
    <name type="scientific">Ananas comosus var. bracteatus</name>
    <name type="common">red pineapple</name>
    <dbReference type="NCBI Taxonomy" id="296719"/>
    <lineage>
        <taxon>Eukaryota</taxon>
        <taxon>Viridiplantae</taxon>
        <taxon>Streptophyta</taxon>
        <taxon>Embryophyta</taxon>
        <taxon>Tracheophyta</taxon>
        <taxon>Spermatophyta</taxon>
        <taxon>Magnoliopsida</taxon>
        <taxon>Liliopsida</taxon>
        <taxon>Poales</taxon>
        <taxon>Bromeliaceae</taxon>
        <taxon>Bromelioideae</taxon>
        <taxon>Ananas</taxon>
    </lineage>
</organism>
<dbReference type="PANTHER" id="PTHR31286">
    <property type="entry name" value="GLYCINE-RICH CELL WALL STRUCTURAL PROTEIN 1.8-LIKE"/>
    <property type="match status" value="1"/>
</dbReference>
<protein>
    <recommendedName>
        <fullName evidence="1">Zinc knuckle CX2CX4HX4C domain-containing protein</fullName>
    </recommendedName>
</protein>
<dbReference type="InterPro" id="IPR025836">
    <property type="entry name" value="Zn_knuckle_CX2CX4HX4C"/>
</dbReference>
<feature type="domain" description="Zinc knuckle CX2CX4HX4C" evidence="1">
    <location>
        <begin position="73"/>
        <end position="119"/>
    </location>
</feature>
<gene>
    <name evidence="2" type="ORF">CB5_LOCUS6221</name>
</gene>
<dbReference type="Pfam" id="PF14392">
    <property type="entry name" value="zf-CCHC_4"/>
    <property type="match status" value="1"/>
</dbReference>
<dbReference type="AlphaFoldDB" id="A0A6V7NWR8"/>
<dbReference type="PANTHER" id="PTHR31286:SF180">
    <property type="entry name" value="OS10G0362600 PROTEIN"/>
    <property type="match status" value="1"/>
</dbReference>
<reference evidence="2" key="1">
    <citation type="submission" date="2020-07" db="EMBL/GenBank/DDBJ databases">
        <authorList>
            <person name="Lin J."/>
        </authorList>
    </citation>
    <scope>NUCLEOTIDE SEQUENCE</scope>
</reference>
<evidence type="ECO:0000313" key="2">
    <source>
        <dbReference type="EMBL" id="CAD1823010.1"/>
    </source>
</evidence>
<evidence type="ECO:0000259" key="1">
    <source>
        <dbReference type="Pfam" id="PF14392"/>
    </source>
</evidence>
<proteinExistence type="predicted"/>
<sequence length="222" mass="24861">MWKCVGAIPNVYSVREVQVALYTNVVQFHGLPPDLLLPNITLKLAEELGEVLPVIPNSRLVRPNYIRARVLIDLRQPLKDKLVAHITDIEPFNQKIAYECLPRFCIFCGLIGHDMEHCRVRDSMIDLIPPDTSVSDRARIIDFLRPRYPTSISAAAMAGPLPVTVSASDGNIKHNVSIPMEITFPKDKILKSVSKNADSVLEGALETSHFPDKDSVDDREIR</sequence>
<name>A0A6V7NWR8_ANACO</name>
<accession>A0A6V7NWR8</accession>